<comment type="similarity">
    <text evidence="2">Belongs to the major facilitator superfamily. TCR/Tet family.</text>
</comment>
<feature type="domain" description="Major facilitator superfamily (MFS) profile" evidence="8">
    <location>
        <begin position="5"/>
        <end position="386"/>
    </location>
</feature>
<dbReference type="Pfam" id="PF07690">
    <property type="entry name" value="MFS_1"/>
    <property type="match status" value="1"/>
</dbReference>
<dbReference type="InterPro" id="IPR036259">
    <property type="entry name" value="MFS_trans_sf"/>
</dbReference>
<evidence type="ECO:0000256" key="4">
    <source>
        <dbReference type="ARBA" id="ARBA00022692"/>
    </source>
</evidence>
<evidence type="ECO:0000259" key="8">
    <source>
        <dbReference type="PROSITE" id="PS50850"/>
    </source>
</evidence>
<dbReference type="Gene3D" id="1.20.1250.20">
    <property type="entry name" value="MFS general substrate transporter like domains"/>
    <property type="match status" value="1"/>
</dbReference>
<keyword evidence="4 7" id="KW-0812">Transmembrane</keyword>
<dbReference type="InterPro" id="IPR011701">
    <property type="entry name" value="MFS"/>
</dbReference>
<reference evidence="9 10" key="1">
    <citation type="journal article" date="2016" name="Nat. Commun.">
        <title>Thousands of microbial genomes shed light on interconnected biogeochemical processes in an aquifer system.</title>
        <authorList>
            <person name="Anantharaman K."/>
            <person name="Brown C.T."/>
            <person name="Hug L.A."/>
            <person name="Sharon I."/>
            <person name="Castelle C.J."/>
            <person name="Probst A.J."/>
            <person name="Thomas B.C."/>
            <person name="Singh A."/>
            <person name="Wilkins M.J."/>
            <person name="Karaoz U."/>
            <person name="Brodie E.L."/>
            <person name="Williams K.H."/>
            <person name="Hubbard S.S."/>
            <person name="Banfield J.F."/>
        </authorList>
    </citation>
    <scope>NUCLEOTIDE SEQUENCE [LARGE SCALE GENOMIC DNA]</scope>
</reference>
<feature type="transmembrane region" description="Helical" evidence="7">
    <location>
        <begin position="7"/>
        <end position="27"/>
    </location>
</feature>
<evidence type="ECO:0000256" key="3">
    <source>
        <dbReference type="ARBA" id="ARBA00022448"/>
    </source>
</evidence>
<accession>A0A1F7L0Y2</accession>
<proteinExistence type="inferred from homology"/>
<dbReference type="PANTHER" id="PTHR23504:SF15">
    <property type="entry name" value="MAJOR FACILITATOR SUPERFAMILY (MFS) PROFILE DOMAIN-CONTAINING PROTEIN"/>
    <property type="match status" value="1"/>
</dbReference>
<feature type="transmembrane region" description="Helical" evidence="7">
    <location>
        <begin position="129"/>
        <end position="151"/>
    </location>
</feature>
<dbReference type="AlphaFoldDB" id="A0A1F7L0Y2"/>
<keyword evidence="3" id="KW-0813">Transport</keyword>
<organism evidence="9 10">
    <name type="scientific">Candidatus Roizmanbacteria bacterium RIFOXYD1_FULL_38_12</name>
    <dbReference type="NCBI Taxonomy" id="1802093"/>
    <lineage>
        <taxon>Bacteria</taxon>
        <taxon>Candidatus Roizmaniibacteriota</taxon>
    </lineage>
</organism>
<dbReference type="PRINTS" id="PR01035">
    <property type="entry name" value="TCRTETA"/>
</dbReference>
<evidence type="ECO:0000256" key="1">
    <source>
        <dbReference type="ARBA" id="ARBA00004141"/>
    </source>
</evidence>
<evidence type="ECO:0000313" key="9">
    <source>
        <dbReference type="EMBL" id="OGK73761.1"/>
    </source>
</evidence>
<feature type="transmembrane region" description="Helical" evidence="7">
    <location>
        <begin position="96"/>
        <end position="117"/>
    </location>
</feature>
<gene>
    <name evidence="9" type="ORF">A3K52_03175</name>
</gene>
<dbReference type="GO" id="GO:0022857">
    <property type="term" value="F:transmembrane transporter activity"/>
    <property type="evidence" value="ECO:0007669"/>
    <property type="project" value="InterPro"/>
</dbReference>
<dbReference type="InterPro" id="IPR020846">
    <property type="entry name" value="MFS_dom"/>
</dbReference>
<dbReference type="PROSITE" id="PS00216">
    <property type="entry name" value="SUGAR_TRANSPORT_1"/>
    <property type="match status" value="1"/>
</dbReference>
<evidence type="ECO:0000256" key="6">
    <source>
        <dbReference type="ARBA" id="ARBA00023136"/>
    </source>
</evidence>
<dbReference type="CDD" id="cd17330">
    <property type="entry name" value="MFS_SLC46_TetA_like"/>
    <property type="match status" value="1"/>
</dbReference>
<sequence length="386" mass="42459">MKNKPLLAIFLIVFVDLLGFGIILPLLPFIAERFSANPAQIGFLSATYSLFQLLAAPVLGRLSDRFGRKKLLIISQLGSAVGYLLLGWATSLPILFLSRIIDGLTGGNISIAQAYIADVTTKENRAKGMGMIGAAFGMGFIFGPALGGFLARFGYSYPAYFAVFVSLVTVLCTYFFLPETINVVKAAHTKRTAFTFVEMKKILMSETIGYLIIVFFLLNSAFSILQGNFALWTQAKFGFGPTENGFFFAYIGILAVIFQLQLLPILIKRFHEKKLLKYSCLFLFFGLFLMPLIPIASFLFVTQFLIVLGNSMANPAIQALASENIPKEEYGGTLGFLQSAGGLGRIFGPIIGGEVFFRMGKDMPFFLASGVFAIVFFYLQVKLKKT</sequence>
<dbReference type="PANTHER" id="PTHR23504">
    <property type="entry name" value="MAJOR FACILITATOR SUPERFAMILY DOMAIN-CONTAINING PROTEIN 10"/>
    <property type="match status" value="1"/>
</dbReference>
<evidence type="ECO:0000256" key="2">
    <source>
        <dbReference type="ARBA" id="ARBA00007520"/>
    </source>
</evidence>
<dbReference type="GO" id="GO:0016020">
    <property type="term" value="C:membrane"/>
    <property type="evidence" value="ECO:0007669"/>
    <property type="project" value="UniProtKB-SubCell"/>
</dbReference>
<feature type="transmembrane region" description="Helical" evidence="7">
    <location>
        <begin position="247"/>
        <end position="267"/>
    </location>
</feature>
<dbReference type="InterPro" id="IPR005829">
    <property type="entry name" value="Sugar_transporter_CS"/>
</dbReference>
<evidence type="ECO:0000256" key="7">
    <source>
        <dbReference type="SAM" id="Phobius"/>
    </source>
</evidence>
<dbReference type="Proteomes" id="UP000177050">
    <property type="component" value="Unassembled WGS sequence"/>
</dbReference>
<feature type="transmembrane region" description="Helical" evidence="7">
    <location>
        <begin position="208"/>
        <end position="227"/>
    </location>
</feature>
<dbReference type="PROSITE" id="PS50850">
    <property type="entry name" value="MFS"/>
    <property type="match status" value="1"/>
</dbReference>
<dbReference type="InterPro" id="IPR001958">
    <property type="entry name" value="Tet-R_TetA/multi-R_MdtG-like"/>
</dbReference>
<protein>
    <recommendedName>
        <fullName evidence="8">Major facilitator superfamily (MFS) profile domain-containing protein</fullName>
    </recommendedName>
</protein>
<feature type="transmembrane region" description="Helical" evidence="7">
    <location>
        <begin position="279"/>
        <end position="306"/>
    </location>
</feature>
<comment type="subcellular location">
    <subcellularLocation>
        <location evidence="1">Membrane</location>
        <topology evidence="1">Multi-pass membrane protein</topology>
    </subcellularLocation>
</comment>
<dbReference type="SUPFAM" id="SSF103473">
    <property type="entry name" value="MFS general substrate transporter"/>
    <property type="match status" value="1"/>
</dbReference>
<feature type="transmembrane region" description="Helical" evidence="7">
    <location>
        <begin position="157"/>
        <end position="177"/>
    </location>
</feature>
<keyword evidence="5 7" id="KW-1133">Transmembrane helix</keyword>
<feature type="transmembrane region" description="Helical" evidence="7">
    <location>
        <begin position="71"/>
        <end position="90"/>
    </location>
</feature>
<comment type="caution">
    <text evidence="9">The sequence shown here is derived from an EMBL/GenBank/DDBJ whole genome shotgun (WGS) entry which is preliminary data.</text>
</comment>
<keyword evidence="6 7" id="KW-0472">Membrane</keyword>
<feature type="transmembrane region" description="Helical" evidence="7">
    <location>
        <begin position="39"/>
        <end position="59"/>
    </location>
</feature>
<dbReference type="EMBL" id="MGBR01000001">
    <property type="protein sequence ID" value="OGK73761.1"/>
    <property type="molecule type" value="Genomic_DNA"/>
</dbReference>
<feature type="transmembrane region" description="Helical" evidence="7">
    <location>
        <begin position="363"/>
        <end position="381"/>
    </location>
</feature>
<evidence type="ECO:0000256" key="5">
    <source>
        <dbReference type="ARBA" id="ARBA00022989"/>
    </source>
</evidence>
<name>A0A1F7L0Y2_9BACT</name>
<evidence type="ECO:0000313" key="10">
    <source>
        <dbReference type="Proteomes" id="UP000177050"/>
    </source>
</evidence>